<evidence type="ECO:0000313" key="2">
    <source>
        <dbReference type="Proteomes" id="UP001066276"/>
    </source>
</evidence>
<dbReference type="EMBL" id="JANPWB010000011">
    <property type="protein sequence ID" value="KAJ1126195.1"/>
    <property type="molecule type" value="Genomic_DNA"/>
</dbReference>
<keyword evidence="2" id="KW-1185">Reference proteome</keyword>
<gene>
    <name evidence="1" type="ORF">NDU88_004603</name>
</gene>
<name>A0AAV7PDJ9_PLEWA</name>
<protein>
    <submittedName>
        <fullName evidence="1">Uncharacterized protein</fullName>
    </submittedName>
</protein>
<reference evidence="1" key="1">
    <citation type="journal article" date="2022" name="bioRxiv">
        <title>Sequencing and chromosome-scale assembly of the giantPleurodeles waltlgenome.</title>
        <authorList>
            <person name="Brown T."/>
            <person name="Elewa A."/>
            <person name="Iarovenko S."/>
            <person name="Subramanian E."/>
            <person name="Araus A.J."/>
            <person name="Petzold A."/>
            <person name="Susuki M."/>
            <person name="Suzuki K.-i.T."/>
            <person name="Hayashi T."/>
            <person name="Toyoda A."/>
            <person name="Oliveira C."/>
            <person name="Osipova E."/>
            <person name="Leigh N.D."/>
            <person name="Simon A."/>
            <person name="Yun M.H."/>
        </authorList>
    </citation>
    <scope>NUCLEOTIDE SEQUENCE</scope>
    <source>
        <strain evidence="1">20211129_DDA</strain>
        <tissue evidence="1">Liver</tissue>
    </source>
</reference>
<dbReference type="Proteomes" id="UP001066276">
    <property type="component" value="Chromosome 7"/>
</dbReference>
<accession>A0AAV7PDJ9</accession>
<comment type="caution">
    <text evidence="1">The sequence shown here is derived from an EMBL/GenBank/DDBJ whole genome shotgun (WGS) entry which is preliminary data.</text>
</comment>
<sequence length="136" mass="15049">MEGYEQQDLPVGGQGSQDFALAVPAQGRADPVTYLKLQGGLRVAGSELMVQAFADYFQDLYWADSSSPCTDMPKFVKDLLVPSLPFEDRASLDAENTVDELGGALAQLQPDRAPELNGFPREYWHLEWPQMGHSML</sequence>
<organism evidence="1 2">
    <name type="scientific">Pleurodeles waltl</name>
    <name type="common">Iberian ribbed newt</name>
    <dbReference type="NCBI Taxonomy" id="8319"/>
    <lineage>
        <taxon>Eukaryota</taxon>
        <taxon>Metazoa</taxon>
        <taxon>Chordata</taxon>
        <taxon>Craniata</taxon>
        <taxon>Vertebrata</taxon>
        <taxon>Euteleostomi</taxon>
        <taxon>Amphibia</taxon>
        <taxon>Batrachia</taxon>
        <taxon>Caudata</taxon>
        <taxon>Salamandroidea</taxon>
        <taxon>Salamandridae</taxon>
        <taxon>Pleurodelinae</taxon>
        <taxon>Pleurodeles</taxon>
    </lineage>
</organism>
<proteinExistence type="predicted"/>
<evidence type="ECO:0000313" key="1">
    <source>
        <dbReference type="EMBL" id="KAJ1126195.1"/>
    </source>
</evidence>
<dbReference type="AlphaFoldDB" id="A0AAV7PDJ9"/>